<protein>
    <submittedName>
        <fullName evidence="2">Uncharacterized protein</fullName>
    </submittedName>
</protein>
<comment type="caution">
    <text evidence="2">The sequence shown here is derived from an EMBL/GenBank/DDBJ whole genome shotgun (WGS) entry which is preliminary data.</text>
</comment>
<feature type="region of interest" description="Disordered" evidence="1">
    <location>
        <begin position="291"/>
        <end position="310"/>
    </location>
</feature>
<feature type="compositionally biased region" description="Basic and acidic residues" evidence="1">
    <location>
        <begin position="672"/>
        <end position="685"/>
    </location>
</feature>
<name>A0A177BAG0_9BILA</name>
<feature type="region of interest" description="Disordered" evidence="1">
    <location>
        <begin position="1423"/>
        <end position="1455"/>
    </location>
</feature>
<gene>
    <name evidence="2" type="ORF">A3Q56_01835</name>
</gene>
<proteinExistence type="predicted"/>
<dbReference type="Proteomes" id="UP000078046">
    <property type="component" value="Unassembled WGS sequence"/>
</dbReference>
<feature type="compositionally biased region" description="Polar residues" evidence="1">
    <location>
        <begin position="300"/>
        <end position="310"/>
    </location>
</feature>
<evidence type="ECO:0000313" key="3">
    <source>
        <dbReference type="Proteomes" id="UP000078046"/>
    </source>
</evidence>
<feature type="region of interest" description="Disordered" evidence="1">
    <location>
        <begin position="650"/>
        <end position="685"/>
    </location>
</feature>
<feature type="compositionally biased region" description="Basic and acidic residues" evidence="1">
    <location>
        <begin position="1355"/>
        <end position="1371"/>
    </location>
</feature>
<sequence>KEYIIHPGRSVNYYEFERDWSNVDQLSYVGNRISDETRNVTHPKLKNKIEKLNNTIYKETHNKVNNENWNKLENKKVRKEIEFLKSNNRENIIGKTIKWEYANATSEKVGYNKNVVPNTINVEDDCVIKKAIRSNRVIRNSKCSLTETNDYILFSDTDIMNGKHMTRNKTDIITEIYSNCSVKNQTIVTAFTDISNNECDYIIPENINVNSETNNTAENKEIQPKLHSSQRISDNIDKFSDISVNHFPKNKKMWISAYKEKTKNDNSDIVNNRIKYIHKNRIHPAISASLYSRNSDSDSQKNSNMSYESVSKNMGDTEINVNSNVDEYYESYMTIPGENETNLPPEKNEYSNESSIDENVLFISNNINLNESFISSASKLYDKQNSVKSIQEIKDNNIFSTQDINVYSIASLKLSNEFVSDDNSNVISQRSFEVIPEIPDGYGHFNQEDLLSCDIIPIEFINTKTTQKISNIPNDTITISKVKDINDVTENGNFDITAPMFDVKILDNVESMTNNIIQTAMIVNECIDRSDTHLYFDEMKYICKYSVSEPPKSRKSSYTDILVINEKMNRRKSTTFNTRDSKHSFIKPDIILNDEIIEKYSRSISTSIDSVSLNSNNSQKSIKSAISSKDNFKILNSKNLQYKQTMIDKKKSLKKKKDTNKCKNKPSHKKNKQDSSHIENISKGDKKCVISPESKKIEYCKDLMNKLNSDLDDSSYHKQILTSINNDTSDNENKIINEGCKFKNNPTYNRSRHSSSEDSNDRTILSRNIKKVNSHDIISSGQNSLEKNENSQDKGEYENNGIESNRKIHDKASLSNINMKYSDLNKTENLNVKNFKESSMNIKRKSFDNNDHQKINDENHDKGKSNNNNIKICENIDKYNYNKLPDNAITLLMKKRNDITPELDTYLIKDGDEVKEEQSLEKAKNQKKFKNIEDKNEINYNTPNESTINRTEFENEPNKQLSHKSTYLIKYNGEKGDMINEKYDINKTNYNITNDDNLLNYPLESSSEISMKPHIEKNLNVIKNTTNIPDKSKHFAKFQNTANRNNSHKKYKIGEDIHVLKKSLKKEIPIKFDELADIDKKHIRKESDTGNKKLTTSSNYQKVCDDIDENLTDFDINDRFKVEKIFEKSKNSIKNEKKPTENVIMKQKCIIQFDEKKDAYQNLNEYYKTKKSRITKISERSNSAESNSPIKYNYREIDSVEKSSLYTDDENQTDIFSNNYDKYVITSKKIYDVNDKNEVKKENYHKSSLDQVQNDNPNNIITYDIADIKAKYTIMSATDKETKNKPDVIHEIESAKDHKHIKTEKKKPASLDKKVKKEISLKTAQNDKDKNHLPFKVESTEKTFNTQSEKFEVEYYSDSSDRNDDELKHSDLLTGNDNLKDNDNCKELQSNVTDKKSKMRDIDLVNEKNYSEINKQYKPTEIKITTDSKKKQSASRTLDKKSSIDHGRNRSPNYSLYSQSKIHSSYNQTDPILHKTKPRENNFNLSTKANFVKSDKTLKNVSNITSNLLNNANLIKDTLKNENFKTKLKKENMLPLITSYDIYEAPQNNNIQPTSLIPTLKKHFKRNNSKFCRDIYRFPIIDSNFLDYLNLNLKKTNKLKISNLFNPEKIKYNYNYSKSIKFYNYKPFVEIEPLEKYESNCEPINYNLKAHTHQYPLISNYTVKIKSTLEPKNADFFKNCLDKSIGILNQFIYNENSENISIILQKLNSTLEEIRTSINKMSGLNRDESVIPRIKKFDWKRQLHNTRLKENDLNVYKYVFNNEQTTKMNIYPPQTEIFTSMTKEYNYMEKHLSELEKANRVTYKLLEHQQINHHEFQKRYLAAGNKLLPKKKL</sequence>
<feature type="compositionally biased region" description="Basic and acidic residues" evidence="1">
    <location>
        <begin position="1437"/>
        <end position="1448"/>
    </location>
</feature>
<evidence type="ECO:0000313" key="2">
    <source>
        <dbReference type="EMBL" id="OAF70424.1"/>
    </source>
</evidence>
<feature type="region of interest" description="Disordered" evidence="1">
    <location>
        <begin position="1355"/>
        <end position="1395"/>
    </location>
</feature>
<keyword evidence="3" id="KW-1185">Reference proteome</keyword>
<feature type="non-terminal residue" evidence="2">
    <location>
        <position position="1"/>
    </location>
</feature>
<accession>A0A177BAG0</accession>
<feature type="compositionally biased region" description="Basic residues" evidence="1">
    <location>
        <begin position="651"/>
        <end position="671"/>
    </location>
</feature>
<dbReference type="EMBL" id="LWCA01000149">
    <property type="protein sequence ID" value="OAF70424.1"/>
    <property type="molecule type" value="Genomic_DNA"/>
</dbReference>
<evidence type="ECO:0000256" key="1">
    <source>
        <dbReference type="SAM" id="MobiDB-lite"/>
    </source>
</evidence>
<reference evidence="2 3" key="1">
    <citation type="submission" date="2016-04" db="EMBL/GenBank/DDBJ databases">
        <title>The genome of Intoshia linei affirms orthonectids as highly simplified spiralians.</title>
        <authorList>
            <person name="Mikhailov K.V."/>
            <person name="Slusarev G.S."/>
            <person name="Nikitin M.A."/>
            <person name="Logacheva M.D."/>
            <person name="Penin A."/>
            <person name="Aleoshin V."/>
            <person name="Panchin Y.V."/>
        </authorList>
    </citation>
    <scope>NUCLEOTIDE SEQUENCE [LARGE SCALE GENOMIC DNA]</scope>
    <source>
        <strain evidence="2">Intl2013</strain>
        <tissue evidence="2">Whole animal</tissue>
    </source>
</reference>
<feature type="region of interest" description="Disordered" evidence="1">
    <location>
        <begin position="738"/>
        <end position="804"/>
    </location>
</feature>
<organism evidence="2 3">
    <name type="scientific">Intoshia linei</name>
    <dbReference type="NCBI Taxonomy" id="1819745"/>
    <lineage>
        <taxon>Eukaryota</taxon>
        <taxon>Metazoa</taxon>
        <taxon>Spiralia</taxon>
        <taxon>Lophotrochozoa</taxon>
        <taxon>Mesozoa</taxon>
        <taxon>Orthonectida</taxon>
        <taxon>Rhopaluridae</taxon>
        <taxon>Intoshia</taxon>
    </lineage>
</organism>
<feature type="compositionally biased region" description="Basic and acidic residues" evidence="1">
    <location>
        <begin position="786"/>
        <end position="797"/>
    </location>
</feature>
<feature type="compositionally biased region" description="Polar residues" evidence="1">
    <location>
        <begin position="776"/>
        <end position="785"/>
    </location>
</feature>